<dbReference type="InterPro" id="IPR027417">
    <property type="entry name" value="P-loop_NTPase"/>
</dbReference>
<dbReference type="InterPro" id="IPR040612">
    <property type="entry name" value="ArsA_HSP20-like"/>
</dbReference>
<gene>
    <name evidence="4" type="ordered locus">Gbro_3043</name>
</gene>
<dbReference type="OrthoDB" id="9780677at2"/>
<evidence type="ECO:0000256" key="1">
    <source>
        <dbReference type="ARBA" id="ARBA00011040"/>
    </source>
</evidence>
<dbReference type="Pfam" id="PF02374">
    <property type="entry name" value="ArsA_ATPase"/>
    <property type="match status" value="1"/>
</dbReference>
<feature type="domain" description="ArsA HSP20-like" evidence="3">
    <location>
        <begin position="344"/>
        <end position="395"/>
    </location>
</feature>
<dbReference type="Gene3D" id="3.40.50.300">
    <property type="entry name" value="P-loop containing nucleotide triphosphate hydrolases"/>
    <property type="match status" value="1"/>
</dbReference>
<protein>
    <submittedName>
        <fullName evidence="4">ATPase involved in chromosome partitioning-like protein</fullName>
    </submittedName>
</protein>
<dbReference type="InterPro" id="IPR008978">
    <property type="entry name" value="HSP20-like_chaperone"/>
</dbReference>
<evidence type="ECO:0000313" key="5">
    <source>
        <dbReference type="Proteomes" id="UP000001219"/>
    </source>
</evidence>
<dbReference type="InterPro" id="IPR025723">
    <property type="entry name" value="ArsA/GET3_ATPase-like"/>
</dbReference>
<reference evidence="4 5" key="2">
    <citation type="journal article" date="2010" name="Stand. Genomic Sci.">
        <title>Complete genome sequence of Gordonia bronchialis type strain (3410).</title>
        <authorList>
            <person name="Ivanova N."/>
            <person name="Sikorski J."/>
            <person name="Jando M."/>
            <person name="Lapidus A."/>
            <person name="Nolan M."/>
            <person name="Lucas S."/>
            <person name="Del Rio T.G."/>
            <person name="Tice H."/>
            <person name="Copeland A."/>
            <person name="Cheng J.F."/>
            <person name="Chen F."/>
            <person name="Bruce D."/>
            <person name="Goodwin L."/>
            <person name="Pitluck S."/>
            <person name="Mavromatis K."/>
            <person name="Ovchinnikova G."/>
            <person name="Pati A."/>
            <person name="Chen A."/>
            <person name="Palaniappan K."/>
            <person name="Land M."/>
            <person name="Hauser L."/>
            <person name="Chang Y.J."/>
            <person name="Jeffries C.D."/>
            <person name="Chain P."/>
            <person name="Saunders E."/>
            <person name="Han C."/>
            <person name="Detter J.C."/>
            <person name="Brettin T."/>
            <person name="Rohde M."/>
            <person name="Goker M."/>
            <person name="Bristow J."/>
            <person name="Eisen J.A."/>
            <person name="Markowitz V."/>
            <person name="Hugenholtz P."/>
            <person name="Klenk H.P."/>
            <person name="Kyrpides N.C."/>
        </authorList>
    </citation>
    <scope>NUCLEOTIDE SEQUENCE [LARGE SCALE GENOMIC DNA]</scope>
    <source>
        <strain evidence="5">ATCC 25592 / DSM 43247 / BCRC 13721 / JCM 3198 / KCTC 3076 / NBRC 16047 / NCTC 10667</strain>
    </source>
</reference>
<dbReference type="Gene3D" id="2.60.40.790">
    <property type="match status" value="1"/>
</dbReference>
<dbReference type="KEGG" id="gbr:Gbro_3043"/>
<dbReference type="RefSeq" id="WP_012834766.1">
    <property type="nucleotide sequence ID" value="NC_013441.1"/>
</dbReference>
<proteinExistence type="inferred from homology"/>
<comment type="similarity">
    <text evidence="1">Belongs to the arsA ATPase family.</text>
</comment>
<dbReference type="Proteomes" id="UP000001219">
    <property type="component" value="Chromosome"/>
</dbReference>
<evidence type="ECO:0000313" key="4">
    <source>
        <dbReference type="EMBL" id="ACY22250.1"/>
    </source>
</evidence>
<evidence type="ECO:0000259" key="3">
    <source>
        <dbReference type="Pfam" id="PF17886"/>
    </source>
</evidence>
<dbReference type="eggNOG" id="COG0003">
    <property type="taxonomic scope" value="Bacteria"/>
</dbReference>
<keyword evidence="5" id="KW-1185">Reference proteome</keyword>
<dbReference type="EMBL" id="CP001802">
    <property type="protein sequence ID" value="ACY22250.1"/>
    <property type="molecule type" value="Genomic_DNA"/>
</dbReference>
<evidence type="ECO:0000259" key="2">
    <source>
        <dbReference type="Pfam" id="PF02374"/>
    </source>
</evidence>
<name>D0LAV7_GORB4</name>
<organism evidence="4 5">
    <name type="scientific">Gordonia bronchialis (strain ATCC 25592 / DSM 43247 / BCRC 13721 / JCM 3198 / KCTC 3076 / NBRC 16047 / NCTC 10667)</name>
    <name type="common">Rhodococcus bronchialis</name>
    <dbReference type="NCBI Taxonomy" id="526226"/>
    <lineage>
        <taxon>Bacteria</taxon>
        <taxon>Bacillati</taxon>
        <taxon>Actinomycetota</taxon>
        <taxon>Actinomycetes</taxon>
        <taxon>Mycobacteriales</taxon>
        <taxon>Gordoniaceae</taxon>
        <taxon>Gordonia</taxon>
    </lineage>
</organism>
<dbReference type="STRING" id="526226.Gbro_3043"/>
<dbReference type="HOGENOM" id="CLU_040761_1_1_11"/>
<accession>D0LAV7</accession>
<dbReference type="Pfam" id="PF17886">
    <property type="entry name" value="ArsA_HSP20"/>
    <property type="match status" value="1"/>
</dbReference>
<sequence>MVLGPGGSGVSVVAAGGAAERPSARRDSRDTVTRAARHTLLITVDRHSPVASWAGVYRAPGEPVAVSKYLHLLTLDRLALTERTWSAFVDILGETVRRSKVGLPGVGTVAGIDAAELTALPGVDDFLLLRRIRDEAVSGEWQRIVVDCSGCGDPFAFLRAGAVLTQALNRFWPRHRRLAAAAERPAMATLTAAVDAIDRDCADITELITDPHSVATHLVLGGDDRSRRLALPMLAEADVMGLPLASVMINEGTGSAAEEDVVSATFDEVAASLARRAAESGPTATTVRVARSAETIDRFARLRKLGISLAGPHGEPQGSAAAVVTPVEGSGAETVYEMSWPQRLPDPDALALGRSGDDLLVTVSGFRHPIRLPSVLRRCTVVDAGWDGARLAIRFVPDPSVWPKR</sequence>
<dbReference type="AlphaFoldDB" id="D0LAV7"/>
<feature type="domain" description="ArsA/GET3 Anion-transporting ATPase-like" evidence="2">
    <location>
        <begin position="38"/>
        <end position="219"/>
    </location>
</feature>
<reference evidence="5" key="1">
    <citation type="submission" date="2009-10" db="EMBL/GenBank/DDBJ databases">
        <title>The complete chromosome of Gordonia bronchialis DSM 43247.</title>
        <authorList>
            <consortium name="US DOE Joint Genome Institute (JGI-PGF)"/>
            <person name="Lucas S."/>
            <person name="Copeland A."/>
            <person name="Lapidus A."/>
            <person name="Glavina del Rio T."/>
            <person name="Dalin E."/>
            <person name="Tice H."/>
            <person name="Bruce D."/>
            <person name="Goodwin L."/>
            <person name="Pitluck S."/>
            <person name="Kyrpides N."/>
            <person name="Mavromatis K."/>
            <person name="Ivanova N."/>
            <person name="Ovchinnikova G."/>
            <person name="Saunders E."/>
            <person name="Brettin T."/>
            <person name="Detter J.C."/>
            <person name="Han C."/>
            <person name="Larimer F."/>
            <person name="Land M."/>
            <person name="Hauser L."/>
            <person name="Markowitz V."/>
            <person name="Cheng J.-F."/>
            <person name="Hugenholtz P."/>
            <person name="Woyke T."/>
            <person name="Wu D."/>
            <person name="Jando M."/>
            <person name="Schneider S."/>
            <person name="Goeker M."/>
            <person name="Klenk H.-P."/>
            <person name="Eisen J.A."/>
        </authorList>
    </citation>
    <scope>NUCLEOTIDE SEQUENCE [LARGE SCALE GENOMIC DNA]</scope>
    <source>
        <strain evidence="5">ATCC 25592 / DSM 43247 / BCRC 13721 / JCM 3198 / KCTC 3076 / NBRC 16047 / NCTC 10667</strain>
    </source>
</reference>